<dbReference type="InterPro" id="IPR041519">
    <property type="entry name" value="HEPN_RiboL-PSP"/>
</dbReference>
<dbReference type="Pfam" id="PF18735">
    <property type="entry name" value="HEPN_RiboL-PSP"/>
    <property type="match status" value="1"/>
</dbReference>
<evidence type="ECO:0000313" key="3">
    <source>
        <dbReference type="EMBL" id="MFF3221768.1"/>
    </source>
</evidence>
<evidence type="ECO:0000259" key="2">
    <source>
        <dbReference type="Pfam" id="PF18735"/>
    </source>
</evidence>
<organism evidence="3 4">
    <name type="scientific">Nocardia suismassiliense</name>
    <dbReference type="NCBI Taxonomy" id="2077092"/>
    <lineage>
        <taxon>Bacteria</taxon>
        <taxon>Bacillati</taxon>
        <taxon>Actinomycetota</taxon>
        <taxon>Actinomycetes</taxon>
        <taxon>Mycobacteriales</taxon>
        <taxon>Nocardiaceae</taxon>
        <taxon>Nocardia</taxon>
    </lineage>
</organism>
<feature type="region of interest" description="Disordered" evidence="1">
    <location>
        <begin position="1"/>
        <end position="22"/>
    </location>
</feature>
<sequence length="210" mass="23329">MARKLLDATDCSPGGAAEGSPVDVSREARGLCIVLLYAAYENLLKSLSRTLLESAIQCKVGNRRLRPEFQLFAVHSKLHAMTDTSSSSVWKGSGRSVVDALLDSTACSINANTFPNDGSHMKATQVATFCEVYGLDQPAPILREVWGRINTVVSERNGIAHGQRTPEEVGRNYSIGELRNLIDIWEVRWCDFLVHVESKASKREFYRMPR</sequence>
<comment type="caution">
    <text evidence="3">The sequence shown here is derived from an EMBL/GenBank/DDBJ whole genome shotgun (WGS) entry which is preliminary data.</text>
</comment>
<keyword evidence="4" id="KW-1185">Reference proteome</keyword>
<gene>
    <name evidence="3" type="ORF">ACFYV7_03135</name>
</gene>
<protein>
    <submittedName>
        <fullName evidence="3">HEPN domain-containing protein</fullName>
    </submittedName>
</protein>
<proteinExistence type="predicted"/>
<accession>A0ABW6QKN3</accession>
<evidence type="ECO:0000313" key="4">
    <source>
        <dbReference type="Proteomes" id="UP001601948"/>
    </source>
</evidence>
<dbReference type="EMBL" id="JBIAPI010000001">
    <property type="protein sequence ID" value="MFF3221768.1"/>
    <property type="molecule type" value="Genomic_DNA"/>
</dbReference>
<dbReference type="RefSeq" id="WP_387716008.1">
    <property type="nucleotide sequence ID" value="NZ_JBIAPI010000001.1"/>
</dbReference>
<evidence type="ECO:0000256" key="1">
    <source>
        <dbReference type="SAM" id="MobiDB-lite"/>
    </source>
</evidence>
<feature type="domain" description="RiboL-PSP-HEPN" evidence="2">
    <location>
        <begin position="29"/>
        <end position="183"/>
    </location>
</feature>
<name>A0ABW6QKN3_9NOCA</name>
<dbReference type="Proteomes" id="UP001601948">
    <property type="component" value="Unassembled WGS sequence"/>
</dbReference>
<reference evidence="3 4" key="1">
    <citation type="submission" date="2024-10" db="EMBL/GenBank/DDBJ databases">
        <title>The Natural Products Discovery Center: Release of the First 8490 Sequenced Strains for Exploring Actinobacteria Biosynthetic Diversity.</title>
        <authorList>
            <person name="Kalkreuter E."/>
            <person name="Kautsar S.A."/>
            <person name="Yang D."/>
            <person name="Bader C.D."/>
            <person name="Teijaro C.N."/>
            <person name="Fluegel L."/>
            <person name="Davis C.M."/>
            <person name="Simpson J.R."/>
            <person name="Lauterbach L."/>
            <person name="Steele A.D."/>
            <person name="Gui C."/>
            <person name="Meng S."/>
            <person name="Li G."/>
            <person name="Viehrig K."/>
            <person name="Ye F."/>
            <person name="Su P."/>
            <person name="Kiefer A.F."/>
            <person name="Nichols A."/>
            <person name="Cepeda A.J."/>
            <person name="Yan W."/>
            <person name="Fan B."/>
            <person name="Jiang Y."/>
            <person name="Adhikari A."/>
            <person name="Zheng C.-J."/>
            <person name="Schuster L."/>
            <person name="Cowan T.M."/>
            <person name="Smanski M.J."/>
            <person name="Chevrette M.G."/>
            <person name="De Carvalho L.P.S."/>
            <person name="Shen B."/>
        </authorList>
    </citation>
    <scope>NUCLEOTIDE SEQUENCE [LARGE SCALE GENOMIC DNA]</scope>
    <source>
        <strain evidence="3 4">NPDC003040</strain>
    </source>
</reference>